<dbReference type="KEGG" id="pei:H9L10_07145"/>
<dbReference type="InterPro" id="IPR032580">
    <property type="entry name" value="SatD"/>
</dbReference>
<sequence>MSDPESADCLLLGDIVGSRSAPDRRQVHAALTEALAAVERALPSRRGLAVTVGDEFQGAYAALGDALEVALRVRLLLLPDVDVRLGIGRGGASVLDAGRGVEDGPGWWAAREALEAVEERAGHAATRLLRTAHRDPAAAPGHVEAVNAALLCRDHLVGSLSDRSLRLLRGLMDPDTTQAELAAREGVSASAVSQRVRADGIGAVLAAQALLRELP</sequence>
<evidence type="ECO:0000313" key="2">
    <source>
        <dbReference type="Proteomes" id="UP000515976"/>
    </source>
</evidence>
<protein>
    <submittedName>
        <fullName evidence="1">Winged helix-turn-helix transcriptional regulator</fullName>
    </submittedName>
</protein>
<dbReference type="EMBL" id="CP060712">
    <property type="protein sequence ID" value="QNN50705.1"/>
    <property type="molecule type" value="Genomic_DNA"/>
</dbReference>
<accession>A0A7G9R530</accession>
<dbReference type="Proteomes" id="UP000515976">
    <property type="component" value="Chromosome"/>
</dbReference>
<organism evidence="1 2">
    <name type="scientific">Phycicoccus endophyticus</name>
    <dbReference type="NCBI Taxonomy" id="1690220"/>
    <lineage>
        <taxon>Bacteria</taxon>
        <taxon>Bacillati</taxon>
        <taxon>Actinomycetota</taxon>
        <taxon>Actinomycetes</taxon>
        <taxon>Micrococcales</taxon>
        <taxon>Intrasporangiaceae</taxon>
        <taxon>Phycicoccus</taxon>
    </lineage>
</organism>
<name>A0A7G9R530_9MICO</name>
<gene>
    <name evidence="1" type="ORF">H9L10_07145</name>
</gene>
<dbReference type="RefSeq" id="WP_166105100.1">
    <property type="nucleotide sequence ID" value="NZ_BMMY01000001.1"/>
</dbReference>
<proteinExistence type="predicted"/>
<evidence type="ECO:0000313" key="1">
    <source>
        <dbReference type="EMBL" id="QNN50705.1"/>
    </source>
</evidence>
<reference evidence="1 2" key="1">
    <citation type="submission" date="2020-08" db="EMBL/GenBank/DDBJ databases">
        <title>Genome sequence of Phycicoccus endophyticus JCM 31784T.</title>
        <authorList>
            <person name="Hyun D.-W."/>
            <person name="Bae J.-W."/>
        </authorList>
    </citation>
    <scope>NUCLEOTIDE SEQUENCE [LARGE SCALE GENOMIC DNA]</scope>
    <source>
        <strain evidence="1 2">JCM 31784</strain>
    </source>
</reference>
<dbReference type="AlphaFoldDB" id="A0A7G9R530"/>
<keyword evidence="2" id="KW-1185">Reference proteome</keyword>
<dbReference type="Pfam" id="PF16264">
    <property type="entry name" value="SatD"/>
    <property type="match status" value="1"/>
</dbReference>